<sequence length="1056" mass="110356">MRLRKTTFSLSCPFNRFSPFYKSYGVFLYVWLLMAGNASAQNNYTVSLTGNPLVTTGWTYGGAASIAGNTMILTNNSSAAGYYGYVYHNTPLYLSQCSQFTVSFDFQINNPSGGTTHADGISFYYLVNPPNAFGNGSSIGLPDYANGFALLLDTYNNDMRPDNPRVSLHALDGRTWFYNEGNDGTLVSNLAGGQSYVTDGNWHTCVLTYNNGNLSVSMDGGAPVVAGFYNINFRGYFGFAASIGGFASQHQIRNVLITGAIPPNPPYLNKHVINYCQNDVSSVLTPYGTYYRWYDVPNGGTAVPVPTPSTTTPTTKTWYVEALSISNGCYSLRSEVEVVVDALPLAPVVTNRIEYCVGATASVLSATGTNLKWYTSPATGSGNPNAPVPSTASPGTTSYYVSQKNAAGCEGPRARVDVVVNAPPSPPIAVSPVNWCEGATATALTATGLSLQWYTDPATGTGSTTAPVPATISSGTTSYYVSQTSAAGCEGARRKIDVVINPNPQAPGVTSPVAWCAGATATALTATGTSLKWYAQPASGPASTAAPVPSTAVAGTTPYYVSQSSAAGCESPRSQLDVVINPLPAPPTAASPVVYCEGAIATALVATGNALQWYTQPVNGSANTIAPVPSTAQAGSVSYYASQMSAVGCEGARQQIEVVVNPTPAIPQPSWNGPLCEEQTLQLAATSSLGASFSWTGPAAFNSLAQNPSITHATPAVSGNYMVTATIGNCSARPASLAVLVKPKPVMPQASANTPVCEGFPLQLTATDVPGATYNWTGPAGFTAASQTTGIVQALPAASGTYQVMATLNGCRSEIATTQVLVNPTPVAPFIKEQNNKVEICEGEKVVYTALSPDATDYSWSTGGDGNTLTTGKGGSYQAKAISAAGCISPASNTLSLIVHPLPAGTIGQTMSGAGVTRSWRLQAPTGDSYLWNTGETTPAIVVRSSGDYSVTVTSDAGCKEIFDTHIGPQPLSIPNTFSPNGDGINDYWTIPELKNHPNAIVTIINRDGQTVFEATNFTRWDGRINGKSLPAGVYFYIVRTSAGAEPYKGWLNLIR</sequence>
<name>A0A3B7MSL9_9BACT</name>
<dbReference type="PANTHER" id="PTHR12223">
    <property type="entry name" value="VESICULAR MANNOSE-BINDING LECTIN"/>
    <property type="match status" value="1"/>
</dbReference>
<evidence type="ECO:0000313" key="8">
    <source>
        <dbReference type="EMBL" id="AXY75966.1"/>
    </source>
</evidence>
<dbReference type="Gene3D" id="2.60.120.200">
    <property type="match status" value="1"/>
</dbReference>
<feature type="domain" description="Ig-like" evidence="7">
    <location>
        <begin position="263"/>
        <end position="340"/>
    </location>
</feature>
<keyword evidence="4" id="KW-1133">Transmembrane helix</keyword>
<dbReference type="GO" id="GO:0030134">
    <property type="term" value="C:COPII-coated ER to Golgi transport vesicle"/>
    <property type="evidence" value="ECO:0007669"/>
    <property type="project" value="TreeGrafter"/>
</dbReference>
<dbReference type="GO" id="GO:0016020">
    <property type="term" value="C:membrane"/>
    <property type="evidence" value="ECO:0007669"/>
    <property type="project" value="UniProtKB-SubCell"/>
</dbReference>
<dbReference type="GO" id="GO:0006888">
    <property type="term" value="P:endoplasmic reticulum to Golgi vesicle-mediated transport"/>
    <property type="evidence" value="ECO:0007669"/>
    <property type="project" value="TreeGrafter"/>
</dbReference>
<feature type="domain" description="Ig-like" evidence="7">
    <location>
        <begin position="584"/>
        <end position="662"/>
    </location>
</feature>
<dbReference type="InterPro" id="IPR013320">
    <property type="entry name" value="ConA-like_dom_sf"/>
</dbReference>
<dbReference type="GO" id="GO:0005975">
    <property type="term" value="P:carbohydrate metabolic process"/>
    <property type="evidence" value="ECO:0007669"/>
    <property type="project" value="UniProtKB-ARBA"/>
</dbReference>
<accession>A0A3B7MSL9</accession>
<evidence type="ECO:0000256" key="3">
    <source>
        <dbReference type="ARBA" id="ARBA00022729"/>
    </source>
</evidence>
<evidence type="ECO:0000256" key="1">
    <source>
        <dbReference type="ARBA" id="ARBA00004479"/>
    </source>
</evidence>
<feature type="domain" description="L-type lectin-like" evidence="6">
    <location>
        <begin position="57"/>
        <end position="257"/>
    </location>
</feature>
<dbReference type="OrthoDB" id="1652165at2"/>
<keyword evidence="3" id="KW-0732">Signal</keyword>
<dbReference type="InterPro" id="IPR013783">
    <property type="entry name" value="Ig-like_fold"/>
</dbReference>
<dbReference type="Gene3D" id="2.60.40.10">
    <property type="entry name" value="Immunoglobulins"/>
    <property type="match status" value="2"/>
</dbReference>
<reference evidence="8 9" key="1">
    <citation type="submission" date="2018-09" db="EMBL/GenBank/DDBJ databases">
        <title>Genome sequencing of strain 6GH32-13.</title>
        <authorList>
            <person name="Weon H.-Y."/>
            <person name="Heo J."/>
            <person name="Kwon S.-W."/>
        </authorList>
    </citation>
    <scope>NUCLEOTIDE SEQUENCE [LARGE SCALE GENOMIC DNA]</scope>
    <source>
        <strain evidence="8 9">5GH32-13</strain>
    </source>
</reference>
<evidence type="ECO:0000256" key="4">
    <source>
        <dbReference type="ARBA" id="ARBA00022989"/>
    </source>
</evidence>
<dbReference type="PANTHER" id="PTHR12223:SF28">
    <property type="entry name" value="LECTIN, MANNOSE BINDING 1 LIKE"/>
    <property type="match status" value="1"/>
</dbReference>
<dbReference type="AlphaFoldDB" id="A0A3B7MSL9"/>
<dbReference type="InterPro" id="IPR005052">
    <property type="entry name" value="Lectin_leg"/>
</dbReference>
<feature type="domain" description="Ig-like" evidence="7">
    <location>
        <begin position="344"/>
        <end position="421"/>
    </location>
</feature>
<dbReference type="KEGG" id="pseg:D3H65_19135"/>
<keyword evidence="5" id="KW-0472">Membrane</keyword>
<evidence type="ECO:0000259" key="7">
    <source>
        <dbReference type="Pfam" id="PF19081"/>
    </source>
</evidence>
<dbReference type="NCBIfam" id="TIGR04131">
    <property type="entry name" value="Bac_Flav_CTERM"/>
    <property type="match status" value="1"/>
</dbReference>
<evidence type="ECO:0008006" key="10">
    <source>
        <dbReference type="Google" id="ProtNLM"/>
    </source>
</evidence>
<dbReference type="Pfam" id="PF13585">
    <property type="entry name" value="CHU_C"/>
    <property type="match status" value="1"/>
</dbReference>
<organism evidence="8 9">
    <name type="scientific">Paraflavitalea soli</name>
    <dbReference type="NCBI Taxonomy" id="2315862"/>
    <lineage>
        <taxon>Bacteria</taxon>
        <taxon>Pseudomonadati</taxon>
        <taxon>Bacteroidota</taxon>
        <taxon>Chitinophagia</taxon>
        <taxon>Chitinophagales</taxon>
        <taxon>Chitinophagaceae</taxon>
        <taxon>Paraflavitalea</taxon>
    </lineage>
</organism>
<dbReference type="RefSeq" id="WP_119051845.1">
    <property type="nucleotide sequence ID" value="NZ_CP032157.1"/>
</dbReference>
<dbReference type="Pfam" id="PF19081">
    <property type="entry name" value="Ig_7"/>
    <property type="match status" value="5"/>
</dbReference>
<dbReference type="GO" id="GO:0005537">
    <property type="term" value="F:D-mannose binding"/>
    <property type="evidence" value="ECO:0007669"/>
    <property type="project" value="TreeGrafter"/>
</dbReference>
<evidence type="ECO:0000259" key="6">
    <source>
        <dbReference type="Pfam" id="PF03388"/>
    </source>
</evidence>
<dbReference type="CDD" id="cd01951">
    <property type="entry name" value="lectin_L-type"/>
    <property type="match status" value="1"/>
</dbReference>
<keyword evidence="2" id="KW-0812">Transmembrane</keyword>
<keyword evidence="9" id="KW-1185">Reference proteome</keyword>
<evidence type="ECO:0000256" key="5">
    <source>
        <dbReference type="ARBA" id="ARBA00023136"/>
    </source>
</evidence>
<gene>
    <name evidence="8" type="ORF">D3H65_19135</name>
</gene>
<dbReference type="InterPro" id="IPR051136">
    <property type="entry name" value="Intracellular_Lectin-GPT"/>
</dbReference>
<proteinExistence type="predicted"/>
<dbReference type="GO" id="GO:0004553">
    <property type="term" value="F:hydrolase activity, hydrolyzing O-glycosyl compounds"/>
    <property type="evidence" value="ECO:0007669"/>
    <property type="project" value="UniProtKB-ARBA"/>
</dbReference>
<feature type="domain" description="Ig-like" evidence="7">
    <location>
        <begin position="424"/>
        <end position="502"/>
    </location>
</feature>
<protein>
    <recommendedName>
        <fullName evidence="10">Gliding motility-associated C-terminal domain-containing protein</fullName>
    </recommendedName>
</protein>
<dbReference type="InterPro" id="IPR056573">
    <property type="entry name" value="Lectin_L-type_dom"/>
</dbReference>
<evidence type="ECO:0000313" key="9">
    <source>
        <dbReference type="Proteomes" id="UP000263900"/>
    </source>
</evidence>
<dbReference type="InterPro" id="IPR044023">
    <property type="entry name" value="Ig_7"/>
</dbReference>
<dbReference type="InterPro" id="IPR026341">
    <property type="entry name" value="T9SS_type_B"/>
</dbReference>
<dbReference type="SUPFAM" id="SSF49899">
    <property type="entry name" value="Concanavalin A-like lectins/glucanases"/>
    <property type="match status" value="1"/>
</dbReference>
<dbReference type="Proteomes" id="UP000263900">
    <property type="component" value="Chromosome"/>
</dbReference>
<dbReference type="Pfam" id="PF03388">
    <property type="entry name" value="Lectin_leg-like"/>
    <property type="match status" value="1"/>
</dbReference>
<evidence type="ECO:0000256" key="2">
    <source>
        <dbReference type="ARBA" id="ARBA00022692"/>
    </source>
</evidence>
<feature type="domain" description="Ig-like" evidence="7">
    <location>
        <begin position="504"/>
        <end position="582"/>
    </location>
</feature>
<comment type="subcellular location">
    <subcellularLocation>
        <location evidence="1">Membrane</location>
        <topology evidence="1">Single-pass type I membrane protein</topology>
    </subcellularLocation>
</comment>
<dbReference type="EMBL" id="CP032157">
    <property type="protein sequence ID" value="AXY75966.1"/>
    <property type="molecule type" value="Genomic_DNA"/>
</dbReference>